<dbReference type="InterPro" id="IPR000719">
    <property type="entry name" value="Prot_kinase_dom"/>
</dbReference>
<proteinExistence type="predicted"/>
<dbReference type="EMBL" id="CAJJDO010000113">
    <property type="protein sequence ID" value="CAD8196767.1"/>
    <property type="molecule type" value="Genomic_DNA"/>
</dbReference>
<evidence type="ECO:0000256" key="3">
    <source>
        <dbReference type="ARBA" id="ARBA00022741"/>
    </source>
</evidence>
<evidence type="ECO:0000256" key="1">
    <source>
        <dbReference type="ARBA" id="ARBA00022527"/>
    </source>
</evidence>
<feature type="domain" description="Protein kinase" evidence="6">
    <location>
        <begin position="19"/>
        <end position="282"/>
    </location>
</feature>
<organism evidence="7 8">
    <name type="scientific">Paramecium pentaurelia</name>
    <dbReference type="NCBI Taxonomy" id="43138"/>
    <lineage>
        <taxon>Eukaryota</taxon>
        <taxon>Sar</taxon>
        <taxon>Alveolata</taxon>
        <taxon>Ciliophora</taxon>
        <taxon>Intramacronucleata</taxon>
        <taxon>Oligohymenophorea</taxon>
        <taxon>Peniculida</taxon>
        <taxon>Parameciidae</taxon>
        <taxon>Paramecium</taxon>
    </lineage>
</organism>
<evidence type="ECO:0000256" key="5">
    <source>
        <dbReference type="ARBA" id="ARBA00022840"/>
    </source>
</evidence>
<evidence type="ECO:0000256" key="2">
    <source>
        <dbReference type="ARBA" id="ARBA00022679"/>
    </source>
</evidence>
<name>A0A8S1X657_9CILI</name>
<evidence type="ECO:0000313" key="7">
    <source>
        <dbReference type="EMBL" id="CAD8196767.1"/>
    </source>
</evidence>
<gene>
    <name evidence="7" type="ORF">PPENT_87.1.T1130133</name>
</gene>
<evidence type="ECO:0000256" key="4">
    <source>
        <dbReference type="ARBA" id="ARBA00022777"/>
    </source>
</evidence>
<dbReference type="GO" id="GO:0004674">
    <property type="term" value="F:protein serine/threonine kinase activity"/>
    <property type="evidence" value="ECO:0007669"/>
    <property type="project" value="UniProtKB-KW"/>
</dbReference>
<dbReference type="PANTHER" id="PTHR24345">
    <property type="entry name" value="SERINE/THREONINE-PROTEIN KINASE PLK"/>
    <property type="match status" value="1"/>
</dbReference>
<comment type="caution">
    <text evidence="7">The sequence shown here is derived from an EMBL/GenBank/DDBJ whole genome shotgun (WGS) entry which is preliminary data.</text>
</comment>
<dbReference type="Proteomes" id="UP000689195">
    <property type="component" value="Unassembled WGS sequence"/>
</dbReference>
<evidence type="ECO:0000259" key="6">
    <source>
        <dbReference type="PROSITE" id="PS50011"/>
    </source>
</evidence>
<dbReference type="AlphaFoldDB" id="A0A8S1X657"/>
<evidence type="ECO:0000313" key="8">
    <source>
        <dbReference type="Proteomes" id="UP000689195"/>
    </source>
</evidence>
<accession>A0A8S1X657</accession>
<dbReference type="InterPro" id="IPR008271">
    <property type="entry name" value="Ser/Thr_kinase_AS"/>
</dbReference>
<dbReference type="SMART" id="SM00220">
    <property type="entry name" value="S_TKc"/>
    <property type="match status" value="1"/>
</dbReference>
<keyword evidence="1" id="KW-0723">Serine/threonine-protein kinase</keyword>
<sequence length="286" mass="33771">MIKEYQPKIFSKDQFRVRYKDLEEIYNEEMSPTQIELGYDDELQQTVVVKHIFKEQLFNDIQRKQALMECKVHSQIKNDQLVALFDCFQNEEEYTLILEYMNNANYFRDKIETELKIISTEAKMKSYMSDVLQGLDYLHTQGYIHCDIKLENLFCEKLEDQVFRNVKLGDLGLVHVYDLNTGQGLMPVKCGTTNYIAPEITNNAIVTPKIDIWSLGIILYTMSCGYKPTQIQGYKYTQGPIPFRKFDWKKRSKELQNIITLMLDMDPNKRPSCQELMQHSWFEIDS</sequence>
<dbReference type="Pfam" id="PF00069">
    <property type="entry name" value="Pkinase"/>
    <property type="match status" value="1"/>
</dbReference>
<dbReference type="GO" id="GO:0005524">
    <property type="term" value="F:ATP binding"/>
    <property type="evidence" value="ECO:0007669"/>
    <property type="project" value="UniProtKB-KW"/>
</dbReference>
<keyword evidence="8" id="KW-1185">Reference proteome</keyword>
<dbReference type="OrthoDB" id="1738954at2759"/>
<reference evidence="7" key="1">
    <citation type="submission" date="2021-01" db="EMBL/GenBank/DDBJ databases">
        <authorList>
            <consortium name="Genoscope - CEA"/>
            <person name="William W."/>
        </authorList>
    </citation>
    <scope>NUCLEOTIDE SEQUENCE</scope>
</reference>
<dbReference type="PROSITE" id="PS00108">
    <property type="entry name" value="PROTEIN_KINASE_ST"/>
    <property type="match status" value="1"/>
</dbReference>
<keyword evidence="2" id="KW-0808">Transferase</keyword>
<dbReference type="PROSITE" id="PS50011">
    <property type="entry name" value="PROTEIN_KINASE_DOM"/>
    <property type="match status" value="1"/>
</dbReference>
<keyword evidence="4" id="KW-0418">Kinase</keyword>
<keyword evidence="5" id="KW-0067">ATP-binding</keyword>
<protein>
    <recommendedName>
        <fullName evidence="6">Protein kinase domain-containing protein</fullName>
    </recommendedName>
</protein>
<keyword evidence="3" id="KW-0547">Nucleotide-binding</keyword>
<dbReference type="PANTHER" id="PTHR24345:SF0">
    <property type="entry name" value="CELL CYCLE SERINE_THREONINE-PROTEIN KINASE CDC5_MSD2"/>
    <property type="match status" value="1"/>
</dbReference>
<dbReference type="GO" id="GO:0005634">
    <property type="term" value="C:nucleus"/>
    <property type="evidence" value="ECO:0007669"/>
    <property type="project" value="TreeGrafter"/>
</dbReference>